<proteinExistence type="predicted"/>
<keyword evidence="2" id="KW-0808">Transferase</keyword>
<dbReference type="PANTHER" id="PTHR43861">
    <property type="entry name" value="TRANS-ACONITATE 2-METHYLTRANSFERASE-RELATED"/>
    <property type="match status" value="1"/>
</dbReference>
<dbReference type="Gene3D" id="3.40.50.150">
    <property type="entry name" value="Vaccinia Virus protein VP39"/>
    <property type="match status" value="1"/>
</dbReference>
<dbReference type="Proteomes" id="UP001207337">
    <property type="component" value="Unassembled WGS sequence"/>
</dbReference>
<dbReference type="RefSeq" id="WP_265788150.1">
    <property type="nucleotide sequence ID" value="NZ_BAABRS010000001.1"/>
</dbReference>
<keyword evidence="1 4" id="KW-0489">Methyltransferase</keyword>
<name>A0ABT3PWS5_9BACT</name>
<organism evidence="4 5">
    <name type="scientific">Fodinibius salicampi</name>
    <dbReference type="NCBI Taxonomy" id="1920655"/>
    <lineage>
        <taxon>Bacteria</taxon>
        <taxon>Pseudomonadati</taxon>
        <taxon>Balneolota</taxon>
        <taxon>Balneolia</taxon>
        <taxon>Balneolales</taxon>
        <taxon>Balneolaceae</taxon>
        <taxon>Fodinibius</taxon>
    </lineage>
</organism>
<gene>
    <name evidence="4" type="ORF">LQ318_05215</name>
</gene>
<evidence type="ECO:0000313" key="5">
    <source>
        <dbReference type="Proteomes" id="UP001207337"/>
    </source>
</evidence>
<dbReference type="CDD" id="cd02440">
    <property type="entry name" value="AdoMet_MTases"/>
    <property type="match status" value="1"/>
</dbReference>
<evidence type="ECO:0000313" key="4">
    <source>
        <dbReference type="EMBL" id="MCW9712302.1"/>
    </source>
</evidence>
<sequence length="211" mass="24986">MRNSTPSHTDSKIKNYYRFHSHIYDITRWSFLFGRTSLITMIPDLPPQPRILEIGCGTGKNIEQLEYHFPDAVIVGMDMSTEMLRKARNRLQPSENIRLVNNPYGRVSLNLDQFDLILLSYSLTMFQAPVDDIFNHLHQDLKPGGYLAVVDFHTSRFPWFRQWMEINHVNFDGHFLPLLKKYFIPSQIKTHRAYLGLWTYFQFIGRQVYKL</sequence>
<reference evidence="4 5" key="1">
    <citation type="submission" date="2021-11" db="EMBL/GenBank/DDBJ databases">
        <title>Aliifidinibius sp. nov., a new bacterium isolated from saline soil.</title>
        <authorList>
            <person name="Galisteo C."/>
            <person name="De La Haba R."/>
            <person name="Sanchez-Porro C."/>
            <person name="Ventosa A."/>
        </authorList>
    </citation>
    <scope>NUCLEOTIDE SEQUENCE [LARGE SCALE GENOMIC DNA]</scope>
    <source>
        <strain evidence="4 5">KACC 190600</strain>
    </source>
</reference>
<feature type="domain" description="Methyltransferase" evidence="3">
    <location>
        <begin position="51"/>
        <end position="145"/>
    </location>
</feature>
<dbReference type="InterPro" id="IPR029063">
    <property type="entry name" value="SAM-dependent_MTases_sf"/>
</dbReference>
<dbReference type="InterPro" id="IPR041698">
    <property type="entry name" value="Methyltransf_25"/>
</dbReference>
<dbReference type="Pfam" id="PF13649">
    <property type="entry name" value="Methyltransf_25"/>
    <property type="match status" value="1"/>
</dbReference>
<dbReference type="EMBL" id="JAJNDC010000001">
    <property type="protein sequence ID" value="MCW9712302.1"/>
    <property type="molecule type" value="Genomic_DNA"/>
</dbReference>
<dbReference type="SUPFAM" id="SSF53335">
    <property type="entry name" value="S-adenosyl-L-methionine-dependent methyltransferases"/>
    <property type="match status" value="1"/>
</dbReference>
<protein>
    <submittedName>
        <fullName evidence="4">Class I SAM-dependent methyltransferase</fullName>
    </submittedName>
</protein>
<dbReference type="GO" id="GO:0032259">
    <property type="term" value="P:methylation"/>
    <property type="evidence" value="ECO:0007669"/>
    <property type="project" value="UniProtKB-KW"/>
</dbReference>
<dbReference type="GO" id="GO:0008168">
    <property type="term" value="F:methyltransferase activity"/>
    <property type="evidence" value="ECO:0007669"/>
    <property type="project" value="UniProtKB-KW"/>
</dbReference>
<evidence type="ECO:0000259" key="3">
    <source>
        <dbReference type="Pfam" id="PF13649"/>
    </source>
</evidence>
<dbReference type="PANTHER" id="PTHR43861:SF1">
    <property type="entry name" value="TRANS-ACONITATE 2-METHYLTRANSFERASE"/>
    <property type="match status" value="1"/>
</dbReference>
<evidence type="ECO:0000256" key="1">
    <source>
        <dbReference type="ARBA" id="ARBA00022603"/>
    </source>
</evidence>
<keyword evidence="5" id="KW-1185">Reference proteome</keyword>
<comment type="caution">
    <text evidence="4">The sequence shown here is derived from an EMBL/GenBank/DDBJ whole genome shotgun (WGS) entry which is preliminary data.</text>
</comment>
<accession>A0ABT3PWS5</accession>
<evidence type="ECO:0000256" key="2">
    <source>
        <dbReference type="ARBA" id="ARBA00022679"/>
    </source>
</evidence>